<proteinExistence type="predicted"/>
<keyword evidence="1" id="KW-0479">Metal-binding</keyword>
<evidence type="ECO:0000256" key="3">
    <source>
        <dbReference type="SAM" id="MobiDB-lite"/>
    </source>
</evidence>
<feature type="region of interest" description="Disordered" evidence="3">
    <location>
        <begin position="340"/>
        <end position="374"/>
    </location>
</feature>
<dbReference type="PANTHER" id="PTHR45819">
    <property type="entry name" value="CENTAURIN-GAMMA-1A"/>
    <property type="match status" value="1"/>
</dbReference>
<dbReference type="PANTHER" id="PTHR45819:SF5">
    <property type="entry name" value="CENTAURIN-GAMMA-1A"/>
    <property type="match status" value="1"/>
</dbReference>
<dbReference type="EMBL" id="CP092882">
    <property type="protein sequence ID" value="UYV81840.1"/>
    <property type="molecule type" value="Genomic_DNA"/>
</dbReference>
<accession>A0ABY6LQN8</accession>
<organism evidence="5 6">
    <name type="scientific">Cordylochernes scorpioides</name>
    <dbReference type="NCBI Taxonomy" id="51811"/>
    <lineage>
        <taxon>Eukaryota</taxon>
        <taxon>Metazoa</taxon>
        <taxon>Ecdysozoa</taxon>
        <taxon>Arthropoda</taxon>
        <taxon>Chelicerata</taxon>
        <taxon>Arachnida</taxon>
        <taxon>Pseudoscorpiones</taxon>
        <taxon>Cheliferoidea</taxon>
        <taxon>Chernetidae</taxon>
        <taxon>Cordylochernes</taxon>
    </lineage>
</organism>
<dbReference type="InterPro" id="IPR051282">
    <property type="entry name" value="Arf-GAP_GTPase_ANK_PH"/>
</dbReference>
<dbReference type="Gene3D" id="2.30.29.30">
    <property type="entry name" value="Pleckstrin-homology domain (PH domain)/Phosphotyrosine-binding domain (PTB)"/>
    <property type="match status" value="1"/>
</dbReference>
<keyword evidence="1" id="KW-0862">Zinc</keyword>
<gene>
    <name evidence="5" type="ORF">LAZ67_20002659</name>
</gene>
<dbReference type="PROSITE" id="PS50003">
    <property type="entry name" value="PH_DOMAIN"/>
    <property type="match status" value="1"/>
</dbReference>
<evidence type="ECO:0000256" key="1">
    <source>
        <dbReference type="ARBA" id="ARBA00022771"/>
    </source>
</evidence>
<dbReference type="InterPro" id="IPR011993">
    <property type="entry name" value="PH-like_dom_sf"/>
</dbReference>
<feature type="domain" description="PH" evidence="4">
    <location>
        <begin position="246"/>
        <end position="281"/>
    </location>
</feature>
<dbReference type="Proteomes" id="UP001235939">
    <property type="component" value="Chromosome 20"/>
</dbReference>
<dbReference type="Gene3D" id="3.40.50.300">
    <property type="entry name" value="P-loop containing nucleotide triphosphate hydrolases"/>
    <property type="match status" value="1"/>
</dbReference>
<dbReference type="SUPFAM" id="SSF50729">
    <property type="entry name" value="PH domain-like"/>
    <property type="match status" value="1"/>
</dbReference>
<keyword evidence="6" id="KW-1185">Reference proteome</keyword>
<evidence type="ECO:0000259" key="4">
    <source>
        <dbReference type="PROSITE" id="PS50003"/>
    </source>
</evidence>
<reference evidence="5 6" key="1">
    <citation type="submission" date="2022-01" db="EMBL/GenBank/DDBJ databases">
        <title>A chromosomal length assembly of Cordylochernes scorpioides.</title>
        <authorList>
            <person name="Zeh D."/>
            <person name="Zeh J."/>
        </authorList>
    </citation>
    <scope>NUCLEOTIDE SEQUENCE [LARGE SCALE GENOMIC DNA]</scope>
    <source>
        <strain evidence="5">IN4F17</strain>
        <tissue evidence="5">Whole Body</tissue>
    </source>
</reference>
<evidence type="ECO:0000313" key="5">
    <source>
        <dbReference type="EMBL" id="UYV81840.1"/>
    </source>
</evidence>
<protein>
    <submittedName>
        <fullName evidence="5">AGAP3</fullName>
    </submittedName>
</protein>
<name>A0ABY6LQN8_9ARAC</name>
<evidence type="ECO:0000313" key="6">
    <source>
        <dbReference type="Proteomes" id="UP001235939"/>
    </source>
</evidence>
<sequence>MSGCMLADSFVNSQEWTLSRTVPDIRLGLVGHISSGKSALVHRYLTGSYMQDESPEEFHGMSPYTTKPPTSVYDGLKRGPQRSMVQGAGSRRKWWWTETATCCSSGTRAACQNSSSAPGWMESSSCSAWTPRIPSRPLDPSTPGCVASGTWPRSPCCWSGLKVSQHIPQLCPAVTVVGYRCHIFIAAECTDFFCSQQHNLLLSACQKIGQSKLPAVTANNGHKPLKKFNEDERKVKNGEVGSGRIIPLRQGYLYKKSSKTLNKEWKKKYVALTNAGTITYYPNLHDYMEDVHGKSISLVHTTVKIPGQHKKSRSTTLQDDGSTTGTCYQVSIGRIPVCTRRDASAPLHQPHPGPSLPGQEKTPPPSEELQPPQL</sequence>
<keyword evidence="2" id="KW-0040">ANK repeat</keyword>
<evidence type="ECO:0000256" key="2">
    <source>
        <dbReference type="ARBA" id="ARBA00023043"/>
    </source>
</evidence>
<dbReference type="InterPro" id="IPR027417">
    <property type="entry name" value="P-loop_NTPase"/>
</dbReference>
<keyword evidence="1" id="KW-0863">Zinc-finger</keyword>
<dbReference type="InterPro" id="IPR001849">
    <property type="entry name" value="PH_domain"/>
</dbReference>